<dbReference type="RefSeq" id="XP_039120159.1">
    <property type="nucleotide sequence ID" value="XM_039264225.1"/>
</dbReference>
<sequence>MHGRLRFLLLLQDHSGTVIGAGRRLNGVYVLDTLHLSSSARLLHQCHATVLSHYMWHHRLGHLCSSRMSTLVRLGVLGAVSPSSDVVCIGCKLGKQLQRPYPLSVSQTTAPFELIHSDVWGPAPFVSK</sequence>
<keyword evidence="2" id="KW-1185">Reference proteome</keyword>
<feature type="domain" description="GAG-pre-integrase" evidence="1">
    <location>
        <begin position="27"/>
        <end position="96"/>
    </location>
</feature>
<evidence type="ECO:0000313" key="3">
    <source>
        <dbReference type="RefSeq" id="XP_039120159.1"/>
    </source>
</evidence>
<organism evidence="2 3">
    <name type="scientific">Dioscorea cayennensis subsp. rotundata</name>
    <name type="common">White Guinea yam</name>
    <name type="synonym">Dioscorea rotundata</name>
    <dbReference type="NCBI Taxonomy" id="55577"/>
    <lineage>
        <taxon>Eukaryota</taxon>
        <taxon>Viridiplantae</taxon>
        <taxon>Streptophyta</taxon>
        <taxon>Embryophyta</taxon>
        <taxon>Tracheophyta</taxon>
        <taxon>Spermatophyta</taxon>
        <taxon>Magnoliopsida</taxon>
        <taxon>Liliopsida</taxon>
        <taxon>Dioscoreales</taxon>
        <taxon>Dioscoreaceae</taxon>
        <taxon>Dioscorea</taxon>
    </lineage>
</organism>
<dbReference type="Pfam" id="PF13976">
    <property type="entry name" value="gag_pre-integrs"/>
    <property type="match status" value="1"/>
</dbReference>
<gene>
    <name evidence="3" type="primary">LOC120256561</name>
</gene>
<evidence type="ECO:0000313" key="2">
    <source>
        <dbReference type="Proteomes" id="UP001515500"/>
    </source>
</evidence>
<reference evidence="3" key="1">
    <citation type="submission" date="2025-08" db="UniProtKB">
        <authorList>
            <consortium name="RefSeq"/>
        </authorList>
    </citation>
    <scope>IDENTIFICATION</scope>
</reference>
<name>A0AB40AZD6_DIOCR</name>
<accession>A0AB40AZD6</accession>
<protein>
    <submittedName>
        <fullName evidence="3">Uncharacterized protein LOC120256561</fullName>
    </submittedName>
</protein>
<dbReference type="GeneID" id="120256561"/>
<dbReference type="AlphaFoldDB" id="A0AB40AZD6"/>
<evidence type="ECO:0000259" key="1">
    <source>
        <dbReference type="Pfam" id="PF13976"/>
    </source>
</evidence>
<proteinExistence type="predicted"/>
<dbReference type="Proteomes" id="UP001515500">
    <property type="component" value="Unplaced"/>
</dbReference>
<dbReference type="InterPro" id="IPR025724">
    <property type="entry name" value="GAG-pre-integrase_dom"/>
</dbReference>